<reference evidence="2 3" key="1">
    <citation type="journal article" date="2015" name="Genome Announc.">
        <title>Genome Sequences of Oblitimonas alkaliphila gen. nov. sp. nov. (Proposed), a Novel Bacterium of the Pseudomonadaceae Family.</title>
        <authorList>
            <person name="Lauer A.C."/>
            <person name="Nicholson A.C."/>
            <person name="Humrighouse B.W."/>
            <person name="Emery B."/>
            <person name="Drobish A."/>
            <person name="Juieng P."/>
            <person name="Loparev V."/>
            <person name="McQuiston J.R."/>
        </authorList>
    </citation>
    <scope>NUCLEOTIDE SEQUENCE [LARGE SCALE GENOMIC DNA]</scope>
    <source>
        <strain evidence="2 3">E5571</strain>
    </source>
</reference>
<sequence length="754" mass="82980">MKSIGKFIAAFLLFLLLLLIAAGFALTHFVDPNSYKAQLQQLARDKGKVELELNGDIGWSLFPWLGLELTDTRIASLDTPDKPFADVKLLALSVRVLPLLKKEVQMSDVRLDGLNLELYRDADGIGNWEYIGKTLEEIATHKAQHKQRLLAKQQPEHASDNTTAAVESRLKPLRLDIDSLIINSARISYQDQQTGQQFVTENLQITTGAIREDTQFPVKFSGFTSVQQPNLRTRFAGTADATIDRSNQRYLVENLQLESDLTGELLLDKPLTVLARGNLSYQADQAAASWEQLRLTLNQLKVSGELALTQLKTAPTLNGSLNIPTFNAQDFLRSIGRPLPTTLAPTAFSQVSLFGKLQGTYPEFSATDLTLALDNTQLTGSISYLPSSEQPNLTLSLQGDQLNLDQYLLSQTNPANAERQQAIQQQLENTPSAAAINSTAAPATAAAYHWDTQSVLPIHSLAALDLKADLQLGSLTYQQLPLKNLNLQATAKHNIVNLEQFYAQLFGGNLTASASLNQQAEIPQLKLQSKIVHLPLEPVLTALNKPVTLTGNLDNSATLSTQGSSQQQWIKQLQGQYSFELHNGQLRDTNLDQQLCLGIAALNRNPPSKLASTQQHTAFNQISGSLQIKQGIAHSQNMVVSLPGLKANGKGDVDLNQLTLNYQLGLKLLGDQRPMPDPACQVNPRIAAIEWPFHCQGPLELAAKSCRFDQERLGHLLKQSASQELSHKLQQQLDKKLKDKAPPELQEALKGLFK</sequence>
<proteinExistence type="predicted"/>
<evidence type="ECO:0000313" key="2">
    <source>
        <dbReference type="EMBL" id="AKX59454.1"/>
    </source>
</evidence>
<accession>A0A0K1XDW6</accession>
<feature type="domain" description="AsmA" evidence="1">
    <location>
        <begin position="1"/>
        <end position="636"/>
    </location>
</feature>
<evidence type="ECO:0000259" key="1">
    <source>
        <dbReference type="Pfam" id="PF05170"/>
    </source>
</evidence>
<dbReference type="EMBL" id="CP012365">
    <property type="protein sequence ID" value="AKX59454.1"/>
    <property type="molecule type" value="Genomic_DNA"/>
</dbReference>
<name>A0A0K1XDW6_9GAMM</name>
<protein>
    <recommendedName>
        <fullName evidence="1">AsmA domain-containing protein</fullName>
    </recommendedName>
</protein>
<dbReference type="RefSeq" id="WP_053100635.1">
    <property type="nucleotide sequence ID" value="NZ_CP012365.1"/>
</dbReference>
<dbReference type="AlphaFoldDB" id="A0A0K1XDW6"/>
<dbReference type="InterPro" id="IPR007844">
    <property type="entry name" value="AsmA"/>
</dbReference>
<dbReference type="PANTHER" id="PTHR30441:SF4">
    <property type="entry name" value="PROTEIN ASMA"/>
    <property type="match status" value="1"/>
</dbReference>
<organism evidence="2 3">
    <name type="scientific">Thiopseudomonas alkaliphila</name>
    <dbReference type="NCBI Taxonomy" id="1697053"/>
    <lineage>
        <taxon>Bacteria</taxon>
        <taxon>Pseudomonadati</taxon>
        <taxon>Pseudomonadota</taxon>
        <taxon>Gammaproteobacteria</taxon>
        <taxon>Pseudomonadales</taxon>
        <taxon>Pseudomonadaceae</taxon>
        <taxon>Thiopseudomonas</taxon>
    </lineage>
</organism>
<dbReference type="Pfam" id="PF05170">
    <property type="entry name" value="AsmA"/>
    <property type="match status" value="1"/>
</dbReference>
<dbReference type="GO" id="GO:0005886">
    <property type="term" value="C:plasma membrane"/>
    <property type="evidence" value="ECO:0007669"/>
    <property type="project" value="TreeGrafter"/>
</dbReference>
<dbReference type="PATRIC" id="fig|1698449.3.peg.1113"/>
<dbReference type="GO" id="GO:0090313">
    <property type="term" value="P:regulation of protein targeting to membrane"/>
    <property type="evidence" value="ECO:0007669"/>
    <property type="project" value="TreeGrafter"/>
</dbReference>
<dbReference type="PANTHER" id="PTHR30441">
    <property type="entry name" value="DUF748 DOMAIN-CONTAINING PROTEIN"/>
    <property type="match status" value="1"/>
</dbReference>
<dbReference type="Proteomes" id="UP000063953">
    <property type="component" value="Chromosome"/>
</dbReference>
<dbReference type="InterPro" id="IPR052894">
    <property type="entry name" value="AsmA-related"/>
</dbReference>
<keyword evidence="3" id="KW-1185">Reference proteome</keyword>
<gene>
    <name evidence="2" type="ORF">AKN88_05550</name>
</gene>
<evidence type="ECO:0000313" key="3">
    <source>
        <dbReference type="Proteomes" id="UP000063953"/>
    </source>
</evidence>
<dbReference type="STRING" id="1697053.AKN87_08085"/>